<comment type="caution">
    <text evidence="1">The sequence shown here is derived from an EMBL/GenBank/DDBJ whole genome shotgun (WGS) entry which is preliminary data.</text>
</comment>
<sequence length="161" mass="17706">MGLIRAAKDAVSSMMADQWREYFYCDSLSNDVLVVKGQQRVTNGRNSNTKGVENIISNGSIVAVNEGQCMIIVDQGGIVEFCADAGEFVYDSSTEPSLFYGNLGESVKNTFSNIGKRFTFGGNAAKDQRIYFFNIKEIMNNLFGTASPIPFRVIDQNIGLD</sequence>
<proteinExistence type="predicted"/>
<organism evidence="1">
    <name type="scientific">human gut metagenome</name>
    <dbReference type="NCBI Taxonomy" id="408170"/>
    <lineage>
        <taxon>unclassified sequences</taxon>
        <taxon>metagenomes</taxon>
        <taxon>organismal metagenomes</taxon>
    </lineage>
</organism>
<dbReference type="EMBL" id="AJWZ01002018">
    <property type="protein sequence ID" value="EKC72116.1"/>
    <property type="molecule type" value="Genomic_DNA"/>
</dbReference>
<dbReference type="InterPro" id="IPR033880">
    <property type="entry name" value="SPFH_YdjI"/>
</dbReference>
<dbReference type="AlphaFoldDB" id="K1UKY4"/>
<feature type="non-terminal residue" evidence="1">
    <location>
        <position position="161"/>
    </location>
</feature>
<evidence type="ECO:0008006" key="2">
    <source>
        <dbReference type="Google" id="ProtNLM"/>
    </source>
</evidence>
<evidence type="ECO:0000313" key="1">
    <source>
        <dbReference type="EMBL" id="EKC72116.1"/>
    </source>
</evidence>
<dbReference type="CDD" id="cd03408">
    <property type="entry name" value="SPFH_like_u1"/>
    <property type="match status" value="1"/>
</dbReference>
<protein>
    <recommendedName>
        <fullName evidence="2">SPFH domain-containing protein</fullName>
    </recommendedName>
</protein>
<accession>K1UKY4</accession>
<gene>
    <name evidence="1" type="ORF">OBE_03052</name>
</gene>
<name>K1UKY4_9ZZZZ</name>
<reference evidence="1" key="1">
    <citation type="journal article" date="2013" name="Environ. Microbiol.">
        <title>Microbiota from the distal guts of lean and obese adolescents exhibit partial functional redundancy besides clear differences in community structure.</title>
        <authorList>
            <person name="Ferrer M."/>
            <person name="Ruiz A."/>
            <person name="Lanza F."/>
            <person name="Haange S.B."/>
            <person name="Oberbach A."/>
            <person name="Till H."/>
            <person name="Bargiela R."/>
            <person name="Campoy C."/>
            <person name="Segura M.T."/>
            <person name="Richter M."/>
            <person name="von Bergen M."/>
            <person name="Seifert J."/>
            <person name="Suarez A."/>
        </authorList>
    </citation>
    <scope>NUCLEOTIDE SEQUENCE</scope>
</reference>